<evidence type="ECO:0000256" key="1">
    <source>
        <dbReference type="SAM" id="MobiDB-lite"/>
    </source>
</evidence>
<reference evidence="3" key="1">
    <citation type="submission" date="2025-08" db="UniProtKB">
        <authorList>
            <consortium name="RefSeq"/>
        </authorList>
    </citation>
    <scope>IDENTIFICATION</scope>
    <source>
        <strain evidence="3">Nigerian</strain>
        <tissue evidence="3">Liver and blood</tissue>
    </source>
</reference>
<dbReference type="AlphaFoldDB" id="A0A8J1JH52"/>
<proteinExistence type="predicted"/>
<evidence type="ECO:0000313" key="4">
    <source>
        <dbReference type="Xenbase" id="XB-GENE-29085667"/>
    </source>
</evidence>
<feature type="compositionally biased region" description="Polar residues" evidence="1">
    <location>
        <begin position="173"/>
        <end position="201"/>
    </location>
</feature>
<feature type="compositionally biased region" description="Polar residues" evidence="1">
    <location>
        <begin position="304"/>
        <end position="313"/>
    </location>
</feature>
<dbReference type="Xenbase" id="XB-GENE-29085667">
    <property type="gene designation" value="LOC101731880"/>
</dbReference>
<dbReference type="GeneID" id="101731880"/>
<gene>
    <name evidence="3 4" type="primary">LOC101731880</name>
</gene>
<feature type="region of interest" description="Disordered" evidence="1">
    <location>
        <begin position="532"/>
        <end position="573"/>
    </location>
</feature>
<feature type="compositionally biased region" description="Polar residues" evidence="1">
    <location>
        <begin position="320"/>
        <end position="352"/>
    </location>
</feature>
<dbReference type="RefSeq" id="XP_031757202.1">
    <property type="nucleotide sequence ID" value="XM_031901342.1"/>
</dbReference>
<feature type="compositionally biased region" description="Basic and acidic residues" evidence="1">
    <location>
        <begin position="235"/>
        <end position="247"/>
    </location>
</feature>
<feature type="region of interest" description="Disordered" evidence="1">
    <location>
        <begin position="106"/>
        <end position="468"/>
    </location>
</feature>
<accession>A0A8J1JH52</accession>
<feature type="compositionally biased region" description="Polar residues" evidence="1">
    <location>
        <begin position="380"/>
        <end position="391"/>
    </location>
</feature>
<keyword evidence="2" id="KW-1185">Reference proteome</keyword>
<feature type="compositionally biased region" description="Low complexity" evidence="1">
    <location>
        <begin position="411"/>
        <end position="424"/>
    </location>
</feature>
<sequence length="585" mass="65099">MKGHRLSIVHGSTDLAFVPPLYFDVLATSDSCDSSSPLCIVAPQCELYTTLGEEHVKHSWQESFSVTQVTCKDSRDGFSSSSWGLSSVYEEVAEIFESEGEMHLAAYHGDPPKKSQQRSSTSMPPKRSVSPAPSNHRSIPPGRQNERSVSQVRLNQRSTSPRRLNERSVSPVRVNQRSTSPGRPNQRSVSPARLSQRNSSPERPHVRRSASPIRTHERSSSAVKTQKRSASPVRPMDRSTSPERHQYDGPSPLKAPQKSTSQLKSQQWIGTPLISQQRNSSAIKLQQSQASPVNSHRRSDSPGRCSQRSTSPLGSRHRSTTPTRSYQRSTSPVASQHNRSSTNTLHQRSTSPVRPLQRNKSPERNMSISEQRGTSYGGQALNSSRRPSVSNAVKKESHSRTVQNAPNLGVSRRLTSSTSSLDSDGGSRGSSNRIPYTALADIPPAKRLGPGFKKSKAPNNQTRSPGRAEVERIFGQDRRTAEALEAFQALEAGLIERLPDKNPSLQRRLTRRQSTPCLYPEESVLMRQELRSRRASLHPPPRTDRDCYSSPGRWSRDSSPHRTGSQVNDCPARKRDTHWGMRFIK</sequence>
<feature type="compositionally biased region" description="Polar residues" evidence="1">
    <location>
        <begin position="147"/>
        <end position="162"/>
    </location>
</feature>
<evidence type="ECO:0000313" key="2">
    <source>
        <dbReference type="Proteomes" id="UP000008143"/>
    </source>
</evidence>
<evidence type="ECO:0000313" key="3">
    <source>
        <dbReference type="RefSeq" id="XP_031757202.1"/>
    </source>
</evidence>
<protein>
    <submittedName>
        <fullName evidence="3">TRIO and F-actin-binding protein-like</fullName>
    </submittedName>
</protein>
<dbReference type="Proteomes" id="UP000008143">
    <property type="component" value="Chromosome 4"/>
</dbReference>
<dbReference type="AGR" id="Xenbase:XB-GENE-29085667"/>
<organism evidence="2 3">
    <name type="scientific">Xenopus tropicalis</name>
    <name type="common">Western clawed frog</name>
    <name type="synonym">Silurana tropicalis</name>
    <dbReference type="NCBI Taxonomy" id="8364"/>
    <lineage>
        <taxon>Eukaryota</taxon>
        <taxon>Metazoa</taxon>
        <taxon>Chordata</taxon>
        <taxon>Craniata</taxon>
        <taxon>Vertebrata</taxon>
        <taxon>Euteleostomi</taxon>
        <taxon>Amphibia</taxon>
        <taxon>Batrachia</taxon>
        <taxon>Anura</taxon>
        <taxon>Pipoidea</taxon>
        <taxon>Pipidae</taxon>
        <taxon>Xenopodinae</taxon>
        <taxon>Xenopus</taxon>
        <taxon>Silurana</taxon>
    </lineage>
</organism>
<dbReference type="OMA" id="KSQQWIG"/>
<feature type="compositionally biased region" description="Polar residues" evidence="1">
    <location>
        <begin position="257"/>
        <end position="294"/>
    </location>
</feature>
<name>A0A8J1JH52_XENTR</name>
<dbReference type="KEGG" id="xtr:101731880"/>
<dbReference type="OrthoDB" id="9942268at2759"/>
<feature type="compositionally biased region" description="Polar residues" evidence="1">
    <location>
        <begin position="364"/>
        <end position="374"/>
    </location>
</feature>